<dbReference type="InterPro" id="IPR014710">
    <property type="entry name" value="RmlC-like_jellyroll"/>
</dbReference>
<keyword evidence="2" id="KW-0418">Kinase</keyword>
<dbReference type="Gene3D" id="2.60.120.10">
    <property type="entry name" value="Jelly Rolls"/>
    <property type="match status" value="2"/>
</dbReference>
<dbReference type="EMBL" id="KI545950">
    <property type="protein sequence ID" value="EST49473.1"/>
    <property type="molecule type" value="Genomic_DNA"/>
</dbReference>
<dbReference type="OrthoDB" id="417078at2759"/>
<evidence type="ECO:0000313" key="3">
    <source>
        <dbReference type="EMBL" id="KAH0571441.1"/>
    </source>
</evidence>
<dbReference type="CDD" id="cd00038">
    <property type="entry name" value="CAP_ED"/>
    <property type="match status" value="2"/>
</dbReference>
<dbReference type="Proteomes" id="UP000018208">
    <property type="component" value="Unassembled WGS sequence"/>
</dbReference>
<gene>
    <name evidence="2" type="ORF">SS50377_10222</name>
    <name evidence="3" type="ORF">SS50377_25626</name>
</gene>
<dbReference type="GO" id="GO:0034236">
    <property type="term" value="F:protein kinase A catalytic subunit binding"/>
    <property type="evidence" value="ECO:0007669"/>
    <property type="project" value="TreeGrafter"/>
</dbReference>
<dbReference type="PROSITE" id="PS00888">
    <property type="entry name" value="CNMP_BINDING_1"/>
    <property type="match status" value="2"/>
</dbReference>
<keyword evidence="4" id="KW-1185">Reference proteome</keyword>
<dbReference type="Pfam" id="PF00027">
    <property type="entry name" value="cNMP_binding"/>
    <property type="match status" value="2"/>
</dbReference>
<evidence type="ECO:0000313" key="2">
    <source>
        <dbReference type="EMBL" id="EST49473.1"/>
    </source>
</evidence>
<keyword evidence="2" id="KW-0808">Transferase</keyword>
<name>V6LYX1_9EUKA</name>
<dbReference type="AlphaFoldDB" id="V6LYX1"/>
<dbReference type="GO" id="GO:0030552">
    <property type="term" value="F:cAMP binding"/>
    <property type="evidence" value="ECO:0007669"/>
    <property type="project" value="TreeGrafter"/>
</dbReference>
<dbReference type="GO" id="GO:0005952">
    <property type="term" value="C:cAMP-dependent protein kinase complex"/>
    <property type="evidence" value="ECO:0007669"/>
    <property type="project" value="InterPro"/>
</dbReference>
<organism evidence="2">
    <name type="scientific">Spironucleus salmonicida</name>
    <dbReference type="NCBI Taxonomy" id="348837"/>
    <lineage>
        <taxon>Eukaryota</taxon>
        <taxon>Metamonada</taxon>
        <taxon>Diplomonadida</taxon>
        <taxon>Hexamitidae</taxon>
        <taxon>Hexamitinae</taxon>
        <taxon>Spironucleus</taxon>
    </lineage>
</organism>
<evidence type="ECO:0000313" key="4">
    <source>
        <dbReference type="Proteomes" id="UP000018208"/>
    </source>
</evidence>
<sequence>MEEYLKRNNELHSFIQQTITEAANTKPEDVGAFILQKLEARPDVQSSAKVQQVTESLMENIEENETPTAQPMRRRGRTMYSKKVEEKTVFEKFDKNETELALLLNGLKSSPLTSQYSDIYHIEFAQIMKPFDFQQNEKIIVQGTKGDYFYVLTAGTLDVLVDDNKVNTLKPGAGFGDMALLYNQPRNATILCVSQCKCFGFIGDDFKSLIMHLRTSEVQEIKLFLHTVRMLDKLESQEKYVIAQACKKQLYSASNHIITQGEAGESFFFLCQGQVEILVDGIRVNLLNAPSYFGEAALLHNAPRNATVKAMNDIACAQLDRGTFNNLLGPLTDIMERDRIPSSVSMEQINLAMKPVSDDDQ</sequence>
<feature type="domain" description="Cyclic nucleotide-binding" evidence="1">
    <location>
        <begin position="230"/>
        <end position="337"/>
    </location>
</feature>
<accession>V6LYX1</accession>
<dbReference type="InterPro" id="IPR000595">
    <property type="entry name" value="cNMP-bd_dom"/>
</dbReference>
<protein>
    <submittedName>
        <fullName evidence="2">cAMP-dependent protein kinase regulatory chain</fullName>
    </submittedName>
</protein>
<reference evidence="3" key="2">
    <citation type="submission" date="2020-12" db="EMBL/GenBank/DDBJ databases">
        <title>New Spironucleus salmonicida genome in near-complete chromosomes.</title>
        <authorList>
            <person name="Xu F."/>
            <person name="Kurt Z."/>
            <person name="Jimenez-Gonzalez A."/>
            <person name="Astvaldsson A."/>
            <person name="Andersson J.O."/>
            <person name="Svard S.G."/>
        </authorList>
    </citation>
    <scope>NUCLEOTIDE SEQUENCE</scope>
    <source>
        <strain evidence="3">ATCC 50377</strain>
    </source>
</reference>
<dbReference type="GO" id="GO:0005829">
    <property type="term" value="C:cytosol"/>
    <property type="evidence" value="ECO:0007669"/>
    <property type="project" value="TreeGrafter"/>
</dbReference>
<dbReference type="GO" id="GO:0004862">
    <property type="term" value="F:cAMP-dependent protein kinase inhibitor activity"/>
    <property type="evidence" value="ECO:0007669"/>
    <property type="project" value="TreeGrafter"/>
</dbReference>
<dbReference type="PROSITE" id="PS50042">
    <property type="entry name" value="CNMP_BINDING_3"/>
    <property type="match status" value="2"/>
</dbReference>
<dbReference type="GO" id="GO:0016301">
    <property type="term" value="F:kinase activity"/>
    <property type="evidence" value="ECO:0007669"/>
    <property type="project" value="UniProtKB-KW"/>
</dbReference>
<dbReference type="InterPro" id="IPR018490">
    <property type="entry name" value="cNMP-bd_dom_sf"/>
</dbReference>
<dbReference type="PANTHER" id="PTHR11635">
    <property type="entry name" value="CAMP-DEPENDENT PROTEIN KINASE REGULATORY CHAIN"/>
    <property type="match status" value="1"/>
</dbReference>
<dbReference type="SMART" id="SM00100">
    <property type="entry name" value="cNMP"/>
    <property type="match status" value="2"/>
</dbReference>
<evidence type="ECO:0000259" key="1">
    <source>
        <dbReference type="PROSITE" id="PS50042"/>
    </source>
</evidence>
<dbReference type="PRINTS" id="PR00103">
    <property type="entry name" value="CAMPKINASE"/>
</dbReference>
<feature type="domain" description="Cyclic nucleotide-binding" evidence="1">
    <location>
        <begin position="112"/>
        <end position="227"/>
    </location>
</feature>
<dbReference type="PANTHER" id="PTHR11635:SF152">
    <property type="entry name" value="CAMP-DEPENDENT PROTEIN KINASE TYPE I REGULATORY SUBUNIT-RELATED"/>
    <property type="match status" value="1"/>
</dbReference>
<dbReference type="SUPFAM" id="SSF51206">
    <property type="entry name" value="cAMP-binding domain-like"/>
    <property type="match status" value="2"/>
</dbReference>
<dbReference type="EMBL" id="AUWU02000006">
    <property type="protein sequence ID" value="KAH0571441.1"/>
    <property type="molecule type" value="Genomic_DNA"/>
</dbReference>
<proteinExistence type="predicted"/>
<reference evidence="2 3" key="1">
    <citation type="journal article" date="2014" name="PLoS Genet.">
        <title>The Genome of Spironucleus salmonicida Highlights a Fish Pathogen Adapted to Fluctuating Environments.</title>
        <authorList>
            <person name="Xu F."/>
            <person name="Jerlstrom-Hultqvist J."/>
            <person name="Einarsson E."/>
            <person name="Astvaldsson A."/>
            <person name="Svard S.G."/>
            <person name="Andersson J.O."/>
        </authorList>
    </citation>
    <scope>NUCLEOTIDE SEQUENCE</scope>
    <source>
        <strain evidence="3">ATCC 50377</strain>
    </source>
</reference>
<dbReference type="InterPro" id="IPR050503">
    <property type="entry name" value="cAMP-dep_PK_reg_su-like"/>
</dbReference>
<dbReference type="InterPro" id="IPR018488">
    <property type="entry name" value="cNMP-bd_CS"/>
</dbReference>
<dbReference type="VEuPathDB" id="GiardiaDB:SS50377_25626"/>